<evidence type="ECO:0000256" key="1">
    <source>
        <dbReference type="ARBA" id="ARBA00023002"/>
    </source>
</evidence>
<organism evidence="4 5">
    <name type="scientific">Maribacter aquimaris</name>
    <dbReference type="NCBI Taxonomy" id="2737171"/>
    <lineage>
        <taxon>Bacteria</taxon>
        <taxon>Pseudomonadati</taxon>
        <taxon>Bacteroidota</taxon>
        <taxon>Flavobacteriia</taxon>
        <taxon>Flavobacteriales</taxon>
        <taxon>Flavobacteriaceae</taxon>
        <taxon>Maribacter</taxon>
    </lineage>
</organism>
<keyword evidence="1" id="KW-0560">Oxidoreductase</keyword>
<proteinExistence type="predicted"/>
<feature type="domain" description="GFO/IDH/MocA-like oxidoreductase" evidence="3">
    <location>
        <begin position="135"/>
        <end position="258"/>
    </location>
</feature>
<dbReference type="PANTHER" id="PTHR43818:SF11">
    <property type="entry name" value="BCDNA.GH03377"/>
    <property type="match status" value="1"/>
</dbReference>
<comment type="caution">
    <text evidence="4">The sequence shown here is derived from an EMBL/GenBank/DDBJ whole genome shotgun (WGS) entry which is preliminary data.</text>
</comment>
<evidence type="ECO:0000313" key="4">
    <source>
        <dbReference type="EMBL" id="MBD0777023.1"/>
    </source>
</evidence>
<dbReference type="InterPro" id="IPR000683">
    <property type="entry name" value="Gfo/Idh/MocA-like_OxRdtase_N"/>
</dbReference>
<dbReference type="Pfam" id="PF01408">
    <property type="entry name" value="GFO_IDH_MocA"/>
    <property type="match status" value="1"/>
</dbReference>
<sequence>MEEDKNIRWGIIGCGAVTEVKSGPAYQNTEGFEVHAVMRRNKEKAADYAKRHGIAKFYTNADELIADKEIDAVYIATPPDSHKAYALKVAAAGKPCCIEKPMAPNYHDSLEIYEAFKAKNLPLFIAYYRRSLPRFLKVKQWLDDGAIGAIRQIRWSLSKQPSNTDLSGEYNWRTDAKIAPGGYFDDLASHGLDLFVYLLGDIEQANGITTNQMGLYTAKDAIVGEWKHKNGIMGSGSWNFGCSQREDIVEIYGSEGKIIFSVFDEAPIILINPNGEEKLEIEHPKHIQQFHVANIKDHLMGVKEHPSLGKSGLHASWVMDRILGNI</sequence>
<dbReference type="SUPFAM" id="SSF51735">
    <property type="entry name" value="NAD(P)-binding Rossmann-fold domains"/>
    <property type="match status" value="1"/>
</dbReference>
<dbReference type="RefSeq" id="WP_188242566.1">
    <property type="nucleotide sequence ID" value="NZ_JABTCF010000002.1"/>
</dbReference>
<dbReference type="Pfam" id="PF22725">
    <property type="entry name" value="GFO_IDH_MocA_C3"/>
    <property type="match status" value="1"/>
</dbReference>
<protein>
    <submittedName>
        <fullName evidence="4">Gfo/Idh/MocA family oxidoreductase</fullName>
    </submittedName>
</protein>
<feature type="domain" description="Gfo/Idh/MocA-like oxidoreductase N-terminal" evidence="2">
    <location>
        <begin position="7"/>
        <end position="126"/>
    </location>
</feature>
<evidence type="ECO:0000313" key="5">
    <source>
        <dbReference type="Proteomes" id="UP001166021"/>
    </source>
</evidence>
<dbReference type="PANTHER" id="PTHR43818">
    <property type="entry name" value="BCDNA.GH03377"/>
    <property type="match status" value="1"/>
</dbReference>
<dbReference type="SUPFAM" id="SSF55347">
    <property type="entry name" value="Glyceraldehyde-3-phosphate dehydrogenase-like, C-terminal domain"/>
    <property type="match status" value="1"/>
</dbReference>
<dbReference type="Proteomes" id="UP001166021">
    <property type="component" value="Unassembled WGS sequence"/>
</dbReference>
<accession>A0ABR7UX91</accession>
<evidence type="ECO:0000259" key="2">
    <source>
        <dbReference type="Pfam" id="PF01408"/>
    </source>
</evidence>
<name>A0ABR7UX91_9FLAO</name>
<dbReference type="EMBL" id="JABTCF010000002">
    <property type="protein sequence ID" value="MBD0777023.1"/>
    <property type="molecule type" value="Genomic_DNA"/>
</dbReference>
<dbReference type="InterPro" id="IPR050463">
    <property type="entry name" value="Gfo/Idh/MocA_oxidrdct_glycsds"/>
</dbReference>
<evidence type="ECO:0000259" key="3">
    <source>
        <dbReference type="Pfam" id="PF22725"/>
    </source>
</evidence>
<keyword evidence="5" id="KW-1185">Reference proteome</keyword>
<dbReference type="InterPro" id="IPR055170">
    <property type="entry name" value="GFO_IDH_MocA-like_dom"/>
</dbReference>
<dbReference type="Gene3D" id="3.40.50.720">
    <property type="entry name" value="NAD(P)-binding Rossmann-like Domain"/>
    <property type="match status" value="1"/>
</dbReference>
<dbReference type="Gene3D" id="3.30.360.10">
    <property type="entry name" value="Dihydrodipicolinate Reductase, domain 2"/>
    <property type="match status" value="1"/>
</dbReference>
<reference evidence="4" key="1">
    <citation type="submission" date="2020-05" db="EMBL/GenBank/DDBJ databases">
        <title>The draft genome sequence of Maribacter sp. ANRC-HE7.</title>
        <authorList>
            <person name="Mu L."/>
        </authorList>
    </citation>
    <scope>NUCLEOTIDE SEQUENCE</scope>
    <source>
        <strain evidence="4">ANRC-HE7</strain>
    </source>
</reference>
<gene>
    <name evidence="4" type="ORF">HPE56_04380</name>
</gene>
<dbReference type="InterPro" id="IPR036291">
    <property type="entry name" value="NAD(P)-bd_dom_sf"/>
</dbReference>